<evidence type="ECO:0000313" key="3">
    <source>
        <dbReference type="Proteomes" id="UP000683310"/>
    </source>
</evidence>
<evidence type="ECO:0000313" key="2">
    <source>
        <dbReference type="EMBL" id="QVI24092.1"/>
    </source>
</evidence>
<keyword evidence="3" id="KW-1185">Reference proteome</keyword>
<dbReference type="EMBL" id="CP074371">
    <property type="protein sequence ID" value="QVI24092.1"/>
    <property type="molecule type" value="Genomic_DNA"/>
</dbReference>
<accession>A0ABX8CW37</accession>
<reference evidence="2 3" key="1">
    <citation type="submission" date="2021-04" db="EMBL/GenBank/DDBJ databases">
        <title>Nocardia tengchongensis.</title>
        <authorList>
            <person name="Zhuang k."/>
            <person name="Ran Y."/>
            <person name="Li W."/>
        </authorList>
    </citation>
    <scope>NUCLEOTIDE SEQUENCE [LARGE SCALE GENOMIC DNA]</scope>
    <source>
        <strain evidence="2 3">CFH S0057</strain>
    </source>
</reference>
<dbReference type="RefSeq" id="WP_213560156.1">
    <property type="nucleotide sequence ID" value="NZ_JBHZDI010000168.1"/>
</dbReference>
<protein>
    <submittedName>
        <fullName evidence="2">Uncharacterized protein</fullName>
    </submittedName>
</protein>
<evidence type="ECO:0000256" key="1">
    <source>
        <dbReference type="SAM" id="SignalP"/>
    </source>
</evidence>
<organism evidence="2 3">
    <name type="scientific">Nocardia tengchongensis</name>
    <dbReference type="NCBI Taxonomy" id="2055889"/>
    <lineage>
        <taxon>Bacteria</taxon>
        <taxon>Bacillati</taxon>
        <taxon>Actinomycetota</taxon>
        <taxon>Actinomycetes</taxon>
        <taxon>Mycobacteriales</taxon>
        <taxon>Nocardiaceae</taxon>
        <taxon>Nocardia</taxon>
    </lineage>
</organism>
<feature type="signal peptide" evidence="1">
    <location>
        <begin position="1"/>
        <end position="23"/>
    </location>
</feature>
<gene>
    <name evidence="2" type="ORF">KHQ06_15710</name>
</gene>
<sequence>MHRFIAAASTTALLTLGPLAATAAATPPGPVADSGSASGSASMADLGLKTLLCQLKGGTMTSSAAETAPPSHCTV</sequence>
<keyword evidence="1" id="KW-0732">Signal</keyword>
<dbReference type="Proteomes" id="UP000683310">
    <property type="component" value="Chromosome"/>
</dbReference>
<name>A0ABX8CW37_9NOCA</name>
<proteinExistence type="predicted"/>
<feature type="chain" id="PRO_5047427723" evidence="1">
    <location>
        <begin position="24"/>
        <end position="75"/>
    </location>
</feature>